<dbReference type="OrthoDB" id="1495476at2"/>
<reference evidence="1 2" key="1">
    <citation type="submission" date="2018-06" db="EMBL/GenBank/DDBJ databases">
        <title>Genomic Encyclopedia of Archaeal and Bacterial Type Strains, Phase II (KMG-II): from individual species to whole genera.</title>
        <authorList>
            <person name="Goeker M."/>
        </authorList>
    </citation>
    <scope>NUCLEOTIDE SEQUENCE [LARGE SCALE GENOMIC DNA]</scope>
    <source>
        <strain evidence="1 2">DSM 6779</strain>
    </source>
</reference>
<dbReference type="RefSeq" id="WP_111444292.1">
    <property type="nucleotide sequence ID" value="NZ_QKZK01000003.1"/>
</dbReference>
<keyword evidence="2" id="KW-1185">Reference proteome</keyword>
<sequence>MIQTNFAEIIDKGECLSTLHLNASISWPDQNLKRLANREEWSKYDFYPSNGLVGEIIHVINSTIYILKINNKYFVPMSKDGIRFISESVFKSKKDLSNNSGMDNRQKKINSDYDNFMKSMNQKPIYKEHFKIDLGKNFSKMFNTPNKSVTVNDILNEAAMYSCDICLNFKEKSGGILSNDWIEHLTLQTCDAVQDLIKEITHEHKLKVLNVVKELLNNGTAQIKVKQYYNYQ</sequence>
<accession>A0A2W7NPP3</accession>
<dbReference type="Proteomes" id="UP000249239">
    <property type="component" value="Unassembled WGS sequence"/>
</dbReference>
<gene>
    <name evidence="1" type="ORF">LX69_00570</name>
</gene>
<dbReference type="EMBL" id="QKZK01000003">
    <property type="protein sequence ID" value="PZX20117.1"/>
    <property type="molecule type" value="Genomic_DNA"/>
</dbReference>
<evidence type="ECO:0000313" key="1">
    <source>
        <dbReference type="EMBL" id="PZX20117.1"/>
    </source>
</evidence>
<dbReference type="AlphaFoldDB" id="A0A2W7NPP3"/>
<organism evidence="1 2">
    <name type="scientific">Breznakibacter xylanolyticus</name>
    <dbReference type="NCBI Taxonomy" id="990"/>
    <lineage>
        <taxon>Bacteria</taxon>
        <taxon>Pseudomonadati</taxon>
        <taxon>Bacteroidota</taxon>
        <taxon>Bacteroidia</taxon>
        <taxon>Marinilabiliales</taxon>
        <taxon>Marinilabiliaceae</taxon>
        <taxon>Breznakibacter</taxon>
    </lineage>
</organism>
<evidence type="ECO:0000313" key="2">
    <source>
        <dbReference type="Proteomes" id="UP000249239"/>
    </source>
</evidence>
<name>A0A2W7NPP3_9BACT</name>
<protein>
    <submittedName>
        <fullName evidence="1">Uncharacterized protein</fullName>
    </submittedName>
</protein>
<proteinExistence type="predicted"/>
<comment type="caution">
    <text evidence="1">The sequence shown here is derived from an EMBL/GenBank/DDBJ whole genome shotgun (WGS) entry which is preliminary data.</text>
</comment>